<evidence type="ECO:0000256" key="4">
    <source>
        <dbReference type="ARBA" id="ARBA00023172"/>
    </source>
</evidence>
<dbReference type="InterPro" id="IPR013762">
    <property type="entry name" value="Integrase-like_cat_sf"/>
</dbReference>
<dbReference type="Gene3D" id="1.10.443.10">
    <property type="entry name" value="Intergrase catalytic core"/>
    <property type="match status" value="1"/>
</dbReference>
<accession>A0A1V0UNL4</accession>
<dbReference type="Gene3D" id="1.10.150.130">
    <property type="match status" value="1"/>
</dbReference>
<reference evidence="6 7" key="1">
    <citation type="submission" date="2017-03" db="EMBL/GenBank/DDBJ databases">
        <title>Paenibacillus larvae genome sequencing.</title>
        <authorList>
            <person name="Dingman D.W."/>
        </authorList>
    </citation>
    <scope>NUCLEOTIDE SEQUENCE [LARGE SCALE GENOMIC DNA]</scope>
    <source>
        <strain evidence="6 7">SAG 10367</strain>
    </source>
</reference>
<keyword evidence="2" id="KW-0229">DNA integration</keyword>
<dbReference type="PANTHER" id="PTHR30349">
    <property type="entry name" value="PHAGE INTEGRASE-RELATED"/>
    <property type="match status" value="1"/>
</dbReference>
<dbReference type="Pfam" id="PF14659">
    <property type="entry name" value="Phage_int_SAM_3"/>
    <property type="match status" value="1"/>
</dbReference>
<dbReference type="AlphaFoldDB" id="A0A1V0UNL4"/>
<keyword evidence="4" id="KW-0233">DNA recombination</keyword>
<dbReference type="InterPro" id="IPR050090">
    <property type="entry name" value="Tyrosine_recombinase_XerCD"/>
</dbReference>
<evidence type="ECO:0000313" key="7">
    <source>
        <dbReference type="Proteomes" id="UP000192727"/>
    </source>
</evidence>
<evidence type="ECO:0000259" key="5">
    <source>
        <dbReference type="PROSITE" id="PS51898"/>
    </source>
</evidence>
<dbReference type="GO" id="GO:0015074">
    <property type="term" value="P:DNA integration"/>
    <property type="evidence" value="ECO:0007669"/>
    <property type="project" value="UniProtKB-KW"/>
</dbReference>
<evidence type="ECO:0000256" key="1">
    <source>
        <dbReference type="ARBA" id="ARBA00008857"/>
    </source>
</evidence>
<proteinExistence type="inferred from homology"/>
<dbReference type="CDD" id="cd01189">
    <property type="entry name" value="INT_ICEBs1_C_like"/>
    <property type="match status" value="1"/>
</dbReference>
<evidence type="ECO:0000313" key="6">
    <source>
        <dbReference type="EMBL" id="ARF66717.1"/>
    </source>
</evidence>
<dbReference type="PANTHER" id="PTHR30349:SF64">
    <property type="entry name" value="PROPHAGE INTEGRASE INTD-RELATED"/>
    <property type="match status" value="1"/>
</dbReference>
<dbReference type="InterPro" id="IPR002104">
    <property type="entry name" value="Integrase_catalytic"/>
</dbReference>
<name>A0A1V0UNL4_9BACL</name>
<evidence type="ECO:0000256" key="2">
    <source>
        <dbReference type="ARBA" id="ARBA00022908"/>
    </source>
</evidence>
<evidence type="ECO:0000256" key="3">
    <source>
        <dbReference type="ARBA" id="ARBA00023125"/>
    </source>
</evidence>
<dbReference type="InterPro" id="IPR010998">
    <property type="entry name" value="Integrase_recombinase_N"/>
</dbReference>
<protein>
    <submittedName>
        <fullName evidence="6">Site-specific integrase</fullName>
    </submittedName>
</protein>
<dbReference type="Proteomes" id="UP000192727">
    <property type="component" value="Chromosome"/>
</dbReference>
<feature type="domain" description="Tyr recombinase" evidence="5">
    <location>
        <begin position="191"/>
        <end position="393"/>
    </location>
</feature>
<dbReference type="InterPro" id="IPR004107">
    <property type="entry name" value="Integrase_SAM-like_N"/>
</dbReference>
<dbReference type="RefSeq" id="WP_083038258.1">
    <property type="nucleotide sequence ID" value="NZ_CP020557.1"/>
</dbReference>
<comment type="similarity">
    <text evidence="1">Belongs to the 'phage' integrase family.</text>
</comment>
<dbReference type="InterPro" id="IPR011010">
    <property type="entry name" value="DNA_brk_join_enz"/>
</dbReference>
<dbReference type="EMBL" id="CP020557">
    <property type="protein sequence ID" value="ARF66717.1"/>
    <property type="molecule type" value="Genomic_DNA"/>
</dbReference>
<organism evidence="6 7">
    <name type="scientific">Paenibacillus larvae subsp. pulvifaciens</name>
    <dbReference type="NCBI Taxonomy" id="1477"/>
    <lineage>
        <taxon>Bacteria</taxon>
        <taxon>Bacillati</taxon>
        <taxon>Bacillota</taxon>
        <taxon>Bacilli</taxon>
        <taxon>Bacillales</taxon>
        <taxon>Paenibacillaceae</taxon>
        <taxon>Paenibacillus</taxon>
    </lineage>
</organism>
<dbReference type="Pfam" id="PF00589">
    <property type="entry name" value="Phage_integrase"/>
    <property type="match status" value="1"/>
</dbReference>
<dbReference type="PROSITE" id="PS51898">
    <property type="entry name" value="TYR_RECOMBINASE"/>
    <property type="match status" value="1"/>
</dbReference>
<sequence>MAKGSIEKRGENTWRLTIDLGYNQDGSRNRLRRKVVVEDKALLKTKKKLREYLEDELAKFKQEVLSGEYVKPEKMTLKQFIENEWEPKYASKPKNLSPLTYKTYMHHIENHIMPTFGHKFLGDIKTLHIVTFIDDLGKPGSRKDNKGDTLSPGTIQFIYRVLKNILTRATEWQLIKSNPTVGVKKPKVEQTELDFYDEKEAREVIKALYQEPRRWRLLILGAMIGGCRRGELVGLEWFDVDFENKTISIRKSISLTVDSRAIEKEPKSKSSIRTIDMPQWYMVELKEYEREWKKEKLSVGDKWIGGDRQYVFHAGLGKPYFYSYPSEWWSKFIKRHDLKRVRFHDLRHSSATLLIEAGASMKAIQQRLGHSKHQTTADVYAHVTKKVSRETAEKFDKFAPDSIRPQSVPNNKK</sequence>
<keyword evidence="3" id="KW-0238">DNA-binding</keyword>
<dbReference type="GO" id="GO:0003677">
    <property type="term" value="F:DNA binding"/>
    <property type="evidence" value="ECO:0007669"/>
    <property type="project" value="UniProtKB-KW"/>
</dbReference>
<gene>
    <name evidence="6" type="ORF">B7C51_01170</name>
</gene>
<dbReference type="GO" id="GO:0006310">
    <property type="term" value="P:DNA recombination"/>
    <property type="evidence" value="ECO:0007669"/>
    <property type="project" value="UniProtKB-KW"/>
</dbReference>
<dbReference type="SUPFAM" id="SSF56349">
    <property type="entry name" value="DNA breaking-rejoining enzymes"/>
    <property type="match status" value="1"/>
</dbReference>